<name>A0ABR1R276_9PEZI</name>
<dbReference type="CDD" id="cd19481">
    <property type="entry name" value="RecA-like_protease"/>
    <property type="match status" value="1"/>
</dbReference>
<dbReference type="Gene3D" id="3.40.50.300">
    <property type="entry name" value="P-loop containing nucleotide triphosphate hydrolases"/>
    <property type="match status" value="1"/>
</dbReference>
<keyword evidence="4" id="KW-1185">Reference proteome</keyword>
<organism evidence="3 4">
    <name type="scientific">Apiospora marii</name>
    <dbReference type="NCBI Taxonomy" id="335849"/>
    <lineage>
        <taxon>Eukaryota</taxon>
        <taxon>Fungi</taxon>
        <taxon>Dikarya</taxon>
        <taxon>Ascomycota</taxon>
        <taxon>Pezizomycotina</taxon>
        <taxon>Sordariomycetes</taxon>
        <taxon>Xylariomycetidae</taxon>
        <taxon>Amphisphaeriales</taxon>
        <taxon>Apiosporaceae</taxon>
        <taxon>Apiospora</taxon>
    </lineage>
</organism>
<dbReference type="InterPro" id="IPR056599">
    <property type="entry name" value="AAA_lid_fung"/>
</dbReference>
<dbReference type="Pfam" id="PF23232">
    <property type="entry name" value="AAA_lid_13"/>
    <property type="match status" value="1"/>
</dbReference>
<reference evidence="3 4" key="1">
    <citation type="submission" date="2023-01" db="EMBL/GenBank/DDBJ databases">
        <title>Analysis of 21 Apiospora genomes using comparative genomics revels a genus with tremendous synthesis potential of carbohydrate active enzymes and secondary metabolites.</title>
        <authorList>
            <person name="Sorensen T."/>
        </authorList>
    </citation>
    <scope>NUCLEOTIDE SEQUENCE [LARGE SCALE GENOMIC DNA]</scope>
    <source>
        <strain evidence="3 4">CBS 20057</strain>
    </source>
</reference>
<dbReference type="EMBL" id="JAQQWI010000024">
    <property type="protein sequence ID" value="KAK7994452.1"/>
    <property type="molecule type" value="Genomic_DNA"/>
</dbReference>
<protein>
    <recommendedName>
        <fullName evidence="2">AAA+ ATPase domain-containing protein</fullName>
    </recommendedName>
</protein>
<evidence type="ECO:0000313" key="3">
    <source>
        <dbReference type="EMBL" id="KAK7994452.1"/>
    </source>
</evidence>
<accession>A0ABR1R276</accession>
<feature type="domain" description="AAA+ ATPase" evidence="2">
    <location>
        <begin position="636"/>
        <end position="762"/>
    </location>
</feature>
<evidence type="ECO:0000313" key="4">
    <source>
        <dbReference type="Proteomes" id="UP001396898"/>
    </source>
</evidence>
<dbReference type="Proteomes" id="UP001396898">
    <property type="component" value="Unassembled WGS sequence"/>
</dbReference>
<sequence length="893" mass="102462">MESTPIWTSGEDAPERPDSEKAHGYYTPSKNVTWAGLAVTHKLYKTKAHCDNDKDSDSNPEPAVVWSATVHNKEFSNRMGENRPFAIYQSDKPLDMSLVTKGKPASTGSTGILNTLPTVERPQLSWTGRVFEISCKANAWFPKCTTDWTKQEVPAAQYITDDFESLQFEHIYPGRISITSPFLYRRLKALAGYYPSFFEASRHADLENLATTDSAHIRLPLRLPEPSAFLLHRFPDLEAFVQSPEPQNFLDEKERSIYLLEKEHSRHLVEFLKPQYQNLVNPCIKELEQQTPRLSFDILWYVFVPGIDVYLQHETTVQHCVVYNVTPRHPGGNSGKENPEVVAWNLDMWYLNSDGCFVRRRHLSNSIEAFASVKALTELKICPAKIWDAFDKGERREKLLERSKLVFESLQKGHLLAQYHGPLGSPFDDQVGGRTKHYSGTVVIDCKRGAPREMPRPPPGLSDFEVRDYSNLFREYDDIIVNTAAKMSHNVDLMESNRELSSRQIHDMEKQERRERRAAVSRGVIRQANDTTGSIDYDNIFMQFTPIRPRADSKYAKSLTDHQLLLLFPPIWAFALKAKQWLEIGPDGIRELEQSDESIENLVLEEDEMKTIKGLSRRQNSKRETWAADFIKGKGTGQIILLHGPPGVGKTYTVEAIAEYLHRPLLALTIADIGTVETKVELELIKWFTLAEAWNAVLLVDEADIFLERRQNRDLARNGLVSAFLRRMEYFKGLLFLTTNRVGQIDDAFISRVHVAIGYNALSPKDRTKIWEGFFRKLAKERAGKIQISPGAKKWVLEKAMTGEAQLNGRDIRNALQTAITLAEAECEEDLDFDAETMCIIVDKTHFQRVLDITNKFHSYVQSIRREDEKKRAAGRYDRNDYWRNEDQRRLSF</sequence>
<dbReference type="SMART" id="SM00382">
    <property type="entry name" value="AAA"/>
    <property type="match status" value="1"/>
</dbReference>
<dbReference type="PANTHER" id="PTHR46411">
    <property type="entry name" value="FAMILY ATPASE, PUTATIVE-RELATED"/>
    <property type="match status" value="1"/>
</dbReference>
<proteinExistence type="predicted"/>
<comment type="caution">
    <text evidence="3">The sequence shown here is derived from an EMBL/GenBank/DDBJ whole genome shotgun (WGS) entry which is preliminary data.</text>
</comment>
<dbReference type="InterPro" id="IPR054289">
    <property type="entry name" value="DUF7025"/>
</dbReference>
<dbReference type="Pfam" id="PF22942">
    <property type="entry name" value="DUF7025"/>
    <property type="match status" value="1"/>
</dbReference>
<dbReference type="Pfam" id="PF00004">
    <property type="entry name" value="AAA"/>
    <property type="match status" value="1"/>
</dbReference>
<evidence type="ECO:0000256" key="1">
    <source>
        <dbReference type="SAM" id="MobiDB-lite"/>
    </source>
</evidence>
<dbReference type="PANTHER" id="PTHR46411:SF4">
    <property type="entry name" value="AAA+ ATPASE DOMAIN-CONTAINING PROTEIN"/>
    <property type="match status" value="1"/>
</dbReference>
<feature type="region of interest" description="Disordered" evidence="1">
    <location>
        <begin position="1"/>
        <end position="24"/>
    </location>
</feature>
<evidence type="ECO:0000259" key="2">
    <source>
        <dbReference type="SMART" id="SM00382"/>
    </source>
</evidence>
<dbReference type="InterPro" id="IPR027417">
    <property type="entry name" value="P-loop_NTPase"/>
</dbReference>
<dbReference type="InterPro" id="IPR003593">
    <property type="entry name" value="AAA+_ATPase"/>
</dbReference>
<dbReference type="SUPFAM" id="SSF52540">
    <property type="entry name" value="P-loop containing nucleoside triphosphate hydrolases"/>
    <property type="match status" value="1"/>
</dbReference>
<dbReference type="InterPro" id="IPR003959">
    <property type="entry name" value="ATPase_AAA_core"/>
</dbReference>
<gene>
    <name evidence="3" type="ORF">PG991_016040</name>
</gene>
<feature type="compositionally biased region" description="Basic and acidic residues" evidence="1">
    <location>
        <begin position="13"/>
        <end position="23"/>
    </location>
</feature>